<dbReference type="Gene3D" id="3.90.550.20">
    <property type="match status" value="1"/>
</dbReference>
<dbReference type="InterPro" id="IPR006473">
    <property type="entry name" value="Peptidase_C58_Yopt"/>
</dbReference>
<gene>
    <name evidence="8" type="primary">lifA</name>
    <name evidence="8" type="ordered locus">CF0442</name>
</gene>
<dbReference type="CDD" id="cd20495">
    <property type="entry name" value="C58_PaToxP-like"/>
    <property type="match status" value="1"/>
</dbReference>
<dbReference type="GO" id="GO:0006508">
    <property type="term" value="P:proteolysis"/>
    <property type="evidence" value="ECO:0007669"/>
    <property type="project" value="UniProtKB-KW"/>
</dbReference>
<dbReference type="InterPro" id="IPR024772">
    <property type="entry name" value="TcdA/TcdB_N"/>
</dbReference>
<dbReference type="InterPro" id="IPR021882">
    <property type="entry name" value="DUF3491"/>
</dbReference>
<proteinExistence type="predicted"/>
<dbReference type="InterPro" id="IPR024770">
    <property type="entry name" value="TcdA/TcdB_cat"/>
</dbReference>
<protein>
    <submittedName>
        <fullName evidence="8">Adherence factor</fullName>
    </submittedName>
</protein>
<dbReference type="GO" id="GO:0016757">
    <property type="term" value="F:glycosyltransferase activity"/>
    <property type="evidence" value="ECO:0007669"/>
    <property type="project" value="InterPro"/>
</dbReference>
<evidence type="ECO:0000256" key="5">
    <source>
        <dbReference type="SAM" id="MobiDB-lite"/>
    </source>
</evidence>
<dbReference type="GO" id="GO:0004197">
    <property type="term" value="F:cysteine-type endopeptidase activity"/>
    <property type="evidence" value="ECO:0007669"/>
    <property type="project" value="InterPro"/>
</dbReference>
<feature type="domain" description="TcdA/TcdB toxin N-terminal helical" evidence="6">
    <location>
        <begin position="203"/>
        <end position="264"/>
    </location>
</feature>
<evidence type="ECO:0000313" key="9">
    <source>
        <dbReference type="Proteomes" id="UP000001260"/>
    </source>
</evidence>
<keyword evidence="4" id="KW-0175">Coiled coil</keyword>
<dbReference type="EMBL" id="AP006861">
    <property type="protein sequence ID" value="BAE81214.1"/>
    <property type="molecule type" value="Genomic_DNA"/>
</dbReference>
<keyword evidence="9" id="KW-1185">Reference proteome</keyword>
<accession>Q254S4</accession>
<dbReference type="Proteomes" id="UP000001260">
    <property type="component" value="Chromosome"/>
</dbReference>
<dbReference type="RefSeq" id="WP_011457994.1">
    <property type="nucleotide sequence ID" value="NC_007899.1"/>
</dbReference>
<name>Q254S4_CHLFF</name>
<dbReference type="Pfam" id="PF11996">
    <property type="entry name" value="DUF3491"/>
    <property type="match status" value="1"/>
</dbReference>
<evidence type="ECO:0000256" key="3">
    <source>
        <dbReference type="ARBA" id="ARBA00022807"/>
    </source>
</evidence>
<evidence type="ECO:0000259" key="6">
    <source>
        <dbReference type="Pfam" id="PF12918"/>
    </source>
</evidence>
<dbReference type="eggNOG" id="COG1196">
    <property type="taxonomic scope" value="Bacteria"/>
</dbReference>
<feature type="compositionally biased region" description="Polar residues" evidence="5">
    <location>
        <begin position="164"/>
        <end position="176"/>
    </location>
</feature>
<dbReference type="InterPro" id="IPR029044">
    <property type="entry name" value="Nucleotide-diphossugar_trans"/>
</dbReference>
<keyword evidence="1" id="KW-0645">Protease</keyword>
<reference evidence="8 9" key="1">
    <citation type="journal article" date="2006" name="DNA Res.">
        <title>Genome sequence of the cat pathogen, Chlamydophila felis.</title>
        <authorList>
            <person name="Azuma Y."/>
            <person name="Hirakawa H."/>
            <person name="Yamashita A."/>
            <person name="Cai Y."/>
            <person name="Rahman M.A."/>
            <person name="Suzuki H."/>
            <person name="Mitaku S."/>
            <person name="Toh H."/>
            <person name="Goto S."/>
            <person name="Murakami T."/>
            <person name="Sugi K."/>
            <person name="Hayashi H."/>
            <person name="Fukushi H."/>
            <person name="Hattori M."/>
            <person name="Kuhara S."/>
            <person name="Shirai M."/>
        </authorList>
    </citation>
    <scope>NUCLEOTIDE SEQUENCE [LARGE SCALE GENOMIC DNA]</scope>
    <source>
        <strain evidence="8 9">Fe/C-56</strain>
    </source>
</reference>
<dbReference type="CAZy" id="GT44">
    <property type="family name" value="Glycosyltransferase Family 44"/>
</dbReference>
<feature type="region of interest" description="Disordered" evidence="5">
    <location>
        <begin position="116"/>
        <end position="183"/>
    </location>
</feature>
<evidence type="ECO:0000256" key="1">
    <source>
        <dbReference type="ARBA" id="ARBA00022670"/>
    </source>
</evidence>
<dbReference type="Pfam" id="PF12919">
    <property type="entry name" value="TcdA_TcdB"/>
    <property type="match status" value="1"/>
</dbReference>
<dbReference type="NCBIfam" id="NF033479">
    <property type="entry name" value="Efa1_rel_toxin"/>
    <property type="match status" value="1"/>
</dbReference>
<dbReference type="SUPFAM" id="SSF53448">
    <property type="entry name" value="Nucleotide-diphospho-sugar transferases"/>
    <property type="match status" value="1"/>
</dbReference>
<feature type="domain" description="GT44" evidence="7">
    <location>
        <begin position="296"/>
        <end position="754"/>
    </location>
</feature>
<dbReference type="KEGG" id="cfe:CF0442"/>
<dbReference type="Pfam" id="PF12918">
    <property type="entry name" value="TcdB_N"/>
    <property type="match status" value="1"/>
</dbReference>
<keyword evidence="3" id="KW-0788">Thiol protease</keyword>
<organism evidence="8 9">
    <name type="scientific">Chlamydia felis (strain Fe/C-56)</name>
    <name type="common">Chlamydophila felis</name>
    <dbReference type="NCBI Taxonomy" id="264202"/>
    <lineage>
        <taxon>Bacteria</taxon>
        <taxon>Pseudomonadati</taxon>
        <taxon>Chlamydiota</taxon>
        <taxon>Chlamydiia</taxon>
        <taxon>Chlamydiales</taxon>
        <taxon>Chlamydiaceae</taxon>
        <taxon>Chlamydia/Chlamydophila group</taxon>
        <taxon>Chlamydia</taxon>
    </lineage>
</organism>
<sequence length="3298" mass="373494">MTLPENVTSASLQFNYTSQSTANSSYLNQSSLASTSLDDRLALYDEAVNQNNSTEGVVKIGEMIQKDLYNLTQSNTTEFAASPANHTGNWKTSLLYNLAQLVANLFQVQVIPAKIIKSTTPPPPTPEEPKKTPTKTPAQHTNKHMRTSSSQQRPRLGGGVPGVSPSTKSRTVSSRNLRAEKLRSFSRKRRSLEEKAEGKVSSSYDLTSNNILEKLKLTEEQRQKCQRAINSLKKSINLYNLLEDKNSREGQNLLAKQANALSSIQKTAQLTQDHESTKVLSSIKAEYSSHRVLVDKHFHGIWIAGSPPDGVDTYIKLFLEVHPDFDFLFWVDEKAYGAAKFTSTMKKIAFDAALVELRNKIPAADQEFIKKYDDLKQKHAETKNPREKKAYNRELLDLYTSYSRINKDIKEKFDVLFLKNMVTYQDSFFNWCLLKGVDRISDENRIEYLEKELKLSEDEVKQYKETIETNKKKIQDIVAKVNEGLGSEKVHIKDIKELKSMQDRTNRFNYDLEMFLRWNYPAASDQIRMYMLKEYGGIYTDLDMMPPYSQEIVKLIQEKGGSRFLDETPNRRAVSAAVLRMASGQEVTIDKIGEDIDISKLTAEDKTKLNNLISSFQSMSTGSNTDSRKRHVHHFFQKFNLEVIRDHMPILRRYHKRANGEWNVRGLNGFMLAHQGSEVVDRVIQGQQQAYNEVRNLRETVLSGEFFNTLDDLKQFHHKAVVGGHLVENYLAGSLFHDFRQDTVIPHALSTLGISGPDLITKQMVQYFQDLGTLGQDYLRMKGKKLNTAAYIGTYKEIRDENGKIVTLDWSNPISVGANDVTPADESTWCVSKQKCAAELLFSDTSKLRTESPKKIERTRVSTDEFTKLWSEDSKKHLPNDLLDRFNLLIESSNVDIVQISEWDRDAYILKTKISNDAAATASIFSLQLQIAYLIRSTHLPISNQVNFFLDTYKNFESNIEKSIQLYLNSHPQTKIIFWHSETSDLSLFLKDIMSVSARKQAIHKLVSSTEQPAMSTEVAALLEQYSELKSKDSLDILTPEESDKFLELTLQLSENKDITTKIKTLEAEITSGHFFKDLENTMKSWLKLSEDKRKKKVLERIKKMEKDGEKGKQDQKNKKQWYDELYDKAYKKRVIDPKNKLQKVFQKFQDTNRVKIEDLDKLLHDKPLFAQMYKDGYSFNDLKDIYKFMAADRGISGIFSSDSIFPKPSNQLVDIIKTSLGEDYDEAARALPIIYDYLAMDPKSSEAQQALENIPDDLREKLKTSLPSDLLVPAVDASVSALGMQYGTENGLESEHVMTSVIPGILNPSSYTMAHYLEALYVLHKEIHNGSLTAEKAKQLLKDEGAYCFTHETGINDLIERAKSKDYLSLTEIHRILTNQKNLAQATSSLLSRILPGANGILQREADFGRPLATVMADSPAINSYDYLGVGLSKDLFSTPPDIPTIQSVVEQAKYTVFSWKEFYESHVALWDVVAARLGSEKTQIHPQTFLYELEGRCMGLSMLYMSATDVVTYATLVENLMTAGALFQTKEIERLPLTWSDDRFLSKTLNLVDWLQYQGNKNLKASGILTPHNWDIPTLSKFFETHPNVKSLLVTTPSHSMVLQPLGSTYRVTDPNFGHVDFPSMEAALYFLELSVQLSDKIKARYGISDDQPIQQQIKVFSADTQQAQHTWFPSTEAGLISQHHYPTWEKMILKSELTINHIRTTWDKLYSIGGSINNKRIDETTREADLDRLKLNGDILSEFLSKNVLDAESVKLISHLLETRGVEPGTKQVSRGAIVETPNDFAPLLLSIKARASRARSMLQNIMGEISKKIQELNPSKDKKISVQNIEVTDGDEISFDFKLGESLLKKLKIKSHGLVSTFKKFGSMLNDLASTGVMDLELGMSIVSIVQYVRLVQAGKSGDPLATFDLLLEVKELSEMTLGAIIQGVAGKFITSEGIDGFRLESVLSKQLIKASHRVGGTAGKALARAAQVLELPILEAVAGVWGLYNSVDELLHASSHSDLMSARVQVAFDVITLALTGASIVAPAAMLAVGPIAAIGMGAASIARNVAKTEERHWKWEQYKQFLQEGGEKVLTAIPERGLLDFSGNLVLGNIKLDLGKNPPTLTGERSYNFNQWLGHKPTWSDWQVRDRLGYGYRISPERALAKGHANSWWPLHVPTVPRGTYNTVILGYGITYKAVTEVVYLSNRVVWREAVLEPESRRYEPPLSAQNKLSTVIAGTTPLTVIPVRLLDEDSDERIATASMYKDYKITVVGGMGGLTVQIGGAGYYNITGDPRTENTISFRAIPQPFSVNFNLTKLEQEVPLIRSNGTKLNILKIRQKGFTTIIGSSSGQDTLAGNHNTKFYLSPGGGTIYSGTGKNQYHIPKLNGNLTIVLATNSTEHNLYLNMNSFEMKSCGDNLNLVGLNGNSTGIYIQNADNSTSYNHWTDCFRVKFTDGITVQAIEKATPENTTSTVTLGFKTCDQHAWALKHPEEPGFPENIIQYMKKNLWWFAPKVSIIQRESEVSYFDYEKLLVYKPASYTELVIRAQDTYQTKVEGAVGVSYILSSSPNTNTSRITIQLADDGDSPQLLDMSNIVPSLVLGKITNGTANTSSIDLEVSSPRYKIPLTLQWNPEEPPWQTVVEINPHDCPTLGQWYRTLQENPTKWHTLYHHSALIPERFEGIMSLNNTAVLMLSESRKNREHILGVENRGEVNLKIWGTLWSGYIKGALPHHLRWIMFKNFRNLKKFDITIRPHHFQYLAFEGSDRSGDNILFHSVLESYPFEAKVKPQTQLSRHHWKYYDEIRVFATSLNLQDFNRYRIASENEALSRQLMYAQGLVSISNRDFILKFFYIREGVGIGAIRLVFKNFFVPSMDEIHESTLEKEAKPILAANPRQLIDSAYWNYLELTLGEEKFNLATLAKEFSSSSHILPLKEDKTHHLLALPEKYRAENLVVLTYTINPKNNNTSIKNTLKIIDKEMQEYKLPLPTIVESSYYLDPVTGDLYLTRILENTTKNQAFVIKLKGFKRDWDAFKNTLISGEHTKLITSSGTMVTFVGPELRHLEIDFPKNITETTFLKESVISRSGLVFPPNDQVVHYDPRVNAQFYTWFDYVLWNLRDRAKGSKRAKAYDNYLLESAMHIYDKNPEWKVPESMLEYAAGYYRAQTSHWVRYHMRVGTRMKVPAGSIKISLITTQNEIFSRKSGSGYNIYFIILGLNKHVITHTQPGNMLVDVNKDTVLTVKKIDESEYHKKRIYVVTEMTSEETRKLQADKNVIVIPGGEIGNNKRKNSDREVISTTVLLKNQHHYGKDV</sequence>
<keyword evidence="2" id="KW-0378">Hydrolase</keyword>
<dbReference type="OrthoDB" id="16553at2"/>
<evidence type="ECO:0000259" key="7">
    <source>
        <dbReference type="Pfam" id="PF12919"/>
    </source>
</evidence>
<dbReference type="NCBIfam" id="TIGR01586">
    <property type="entry name" value="yopT_cys_prot"/>
    <property type="match status" value="1"/>
</dbReference>
<evidence type="ECO:0000256" key="2">
    <source>
        <dbReference type="ARBA" id="ARBA00022801"/>
    </source>
</evidence>
<dbReference type="HOGENOM" id="CLU_000392_1_0_0"/>
<evidence type="ECO:0000256" key="4">
    <source>
        <dbReference type="SAM" id="Coils"/>
    </source>
</evidence>
<evidence type="ECO:0000313" key="8">
    <source>
        <dbReference type="EMBL" id="BAE81214.1"/>
    </source>
</evidence>
<feature type="coiled-coil region" evidence="4">
    <location>
        <begin position="446"/>
        <end position="473"/>
    </location>
</feature>